<dbReference type="SUPFAM" id="SSF52540">
    <property type="entry name" value="P-loop containing nucleoside triphosphate hydrolases"/>
    <property type="match status" value="1"/>
</dbReference>
<dbReference type="PANTHER" id="PTHR24220">
    <property type="entry name" value="IMPORT ATP-BINDING PROTEIN"/>
    <property type="match status" value="1"/>
</dbReference>
<dbReference type="GO" id="GO:0016887">
    <property type="term" value="F:ATP hydrolysis activity"/>
    <property type="evidence" value="ECO:0007669"/>
    <property type="project" value="InterPro"/>
</dbReference>
<dbReference type="GO" id="GO:0098796">
    <property type="term" value="C:membrane protein complex"/>
    <property type="evidence" value="ECO:0007669"/>
    <property type="project" value="UniProtKB-ARBA"/>
</dbReference>
<keyword evidence="2" id="KW-0547">Nucleotide-binding</keyword>
<keyword evidence="6" id="KW-0378">Hydrolase</keyword>
<dbReference type="Gene3D" id="3.40.50.300">
    <property type="entry name" value="P-loop containing nucleotide triphosphate hydrolases"/>
    <property type="match status" value="1"/>
</dbReference>
<sequence length="243" mass="26376">MDFAAQVIDIQKHFDLGSVVVKALRGVSIDFPHGDFVAIMGSSGSGKSTLLNLLGALDRPTHGEYVIGGRPVSSISDDDLSAIRNEMIGFIFQSYNLIPQYTVVENIEVPLHYRTGYPTISAKDTKHIEELASMVGLADRLDHRPFQLSGGQQQRVAIARALVNDPQIILADEPTGNLDSATEAEIMDILLKLNAEGRTIIMVTHEPEVAKLAKRQIYMKDGLVAGEGVFPGREAEAPVEAAK</sequence>
<dbReference type="GO" id="GO:0005886">
    <property type="term" value="C:plasma membrane"/>
    <property type="evidence" value="ECO:0007669"/>
    <property type="project" value="TreeGrafter"/>
</dbReference>
<evidence type="ECO:0000256" key="2">
    <source>
        <dbReference type="ARBA" id="ARBA00022741"/>
    </source>
</evidence>
<dbReference type="GO" id="GO:0022857">
    <property type="term" value="F:transmembrane transporter activity"/>
    <property type="evidence" value="ECO:0007669"/>
    <property type="project" value="UniProtKB-ARBA"/>
</dbReference>
<dbReference type="STRING" id="1891926.Fuma_01371"/>
<evidence type="ECO:0000256" key="1">
    <source>
        <dbReference type="ARBA" id="ARBA00022448"/>
    </source>
</evidence>
<evidence type="ECO:0000259" key="5">
    <source>
        <dbReference type="PROSITE" id="PS50893"/>
    </source>
</evidence>
<dbReference type="EC" id="3.6.3.-" evidence="6"/>
<dbReference type="Proteomes" id="UP000187735">
    <property type="component" value="Chromosome"/>
</dbReference>
<dbReference type="GO" id="GO:0005524">
    <property type="term" value="F:ATP binding"/>
    <property type="evidence" value="ECO:0007669"/>
    <property type="project" value="UniProtKB-KW"/>
</dbReference>
<evidence type="ECO:0000313" key="6">
    <source>
        <dbReference type="EMBL" id="APZ91780.1"/>
    </source>
</evidence>
<dbReference type="InterPro" id="IPR003439">
    <property type="entry name" value="ABC_transporter-like_ATP-bd"/>
</dbReference>
<accession>A0A1P8WCJ1</accession>
<dbReference type="AlphaFoldDB" id="A0A1P8WCJ1"/>
<keyword evidence="6" id="KW-0449">Lipoprotein</keyword>
<evidence type="ECO:0000313" key="7">
    <source>
        <dbReference type="Proteomes" id="UP000187735"/>
    </source>
</evidence>
<dbReference type="EMBL" id="CP017641">
    <property type="protein sequence ID" value="APZ91780.1"/>
    <property type="molecule type" value="Genomic_DNA"/>
</dbReference>
<gene>
    <name evidence="6" type="primary">lolD_2</name>
    <name evidence="6" type="ORF">Fuma_01371</name>
</gene>
<protein>
    <submittedName>
        <fullName evidence="6">Lipoprotein-releasing system ATP-binding protein LolD</fullName>
        <ecNumber evidence="6">3.6.3.-</ecNumber>
    </submittedName>
</protein>
<proteinExistence type="inferred from homology"/>
<dbReference type="InterPro" id="IPR003593">
    <property type="entry name" value="AAA+_ATPase"/>
</dbReference>
<dbReference type="RefSeq" id="WP_077023487.1">
    <property type="nucleotide sequence ID" value="NZ_CP017641.1"/>
</dbReference>
<dbReference type="KEGG" id="fmr:Fuma_01371"/>
<dbReference type="InterPro" id="IPR015854">
    <property type="entry name" value="ABC_transpr_LolD-like"/>
</dbReference>
<dbReference type="Pfam" id="PF00005">
    <property type="entry name" value="ABC_tran"/>
    <property type="match status" value="1"/>
</dbReference>
<dbReference type="CDD" id="cd03255">
    <property type="entry name" value="ABC_MJ0796_LolCDE_FtsE"/>
    <property type="match status" value="1"/>
</dbReference>
<comment type="similarity">
    <text evidence="4">Belongs to the ABC transporter superfamily. Macrolide exporter (TC 3.A.1.122) family.</text>
</comment>
<dbReference type="PANTHER" id="PTHR24220:SF86">
    <property type="entry name" value="ABC TRANSPORTER ABCH.1"/>
    <property type="match status" value="1"/>
</dbReference>
<keyword evidence="7" id="KW-1185">Reference proteome</keyword>
<dbReference type="FunFam" id="3.40.50.300:FF:000032">
    <property type="entry name" value="Export ABC transporter ATP-binding protein"/>
    <property type="match status" value="1"/>
</dbReference>
<dbReference type="InterPro" id="IPR017911">
    <property type="entry name" value="MacB-like_ATP-bd"/>
</dbReference>
<dbReference type="InterPro" id="IPR027417">
    <property type="entry name" value="P-loop_NTPase"/>
</dbReference>
<dbReference type="PROSITE" id="PS50893">
    <property type="entry name" value="ABC_TRANSPORTER_2"/>
    <property type="match status" value="1"/>
</dbReference>
<name>A0A1P8WCJ1_9PLAN</name>
<feature type="domain" description="ABC transporter" evidence="5">
    <location>
        <begin position="5"/>
        <end position="243"/>
    </location>
</feature>
<dbReference type="PROSITE" id="PS00211">
    <property type="entry name" value="ABC_TRANSPORTER_1"/>
    <property type="match status" value="1"/>
</dbReference>
<evidence type="ECO:0000256" key="3">
    <source>
        <dbReference type="ARBA" id="ARBA00022840"/>
    </source>
</evidence>
<keyword evidence="3 6" id="KW-0067">ATP-binding</keyword>
<dbReference type="OrthoDB" id="273392at2"/>
<dbReference type="InterPro" id="IPR017871">
    <property type="entry name" value="ABC_transporter-like_CS"/>
</dbReference>
<keyword evidence="1" id="KW-0813">Transport</keyword>
<organism evidence="6 7">
    <name type="scientific">Fuerstiella marisgermanici</name>
    <dbReference type="NCBI Taxonomy" id="1891926"/>
    <lineage>
        <taxon>Bacteria</taxon>
        <taxon>Pseudomonadati</taxon>
        <taxon>Planctomycetota</taxon>
        <taxon>Planctomycetia</taxon>
        <taxon>Planctomycetales</taxon>
        <taxon>Planctomycetaceae</taxon>
        <taxon>Fuerstiella</taxon>
    </lineage>
</organism>
<reference evidence="6 7" key="1">
    <citation type="journal article" date="2016" name="Front. Microbiol.">
        <title>Fuerstia marisgermanicae gen. nov., sp. nov., an Unusual Member of the Phylum Planctomycetes from the German Wadden Sea.</title>
        <authorList>
            <person name="Kohn T."/>
            <person name="Heuer A."/>
            <person name="Jogler M."/>
            <person name="Vollmers J."/>
            <person name="Boedeker C."/>
            <person name="Bunk B."/>
            <person name="Rast P."/>
            <person name="Borchert D."/>
            <person name="Glockner I."/>
            <person name="Freese H.M."/>
            <person name="Klenk H.P."/>
            <person name="Overmann J."/>
            <person name="Kaster A.K."/>
            <person name="Rohde M."/>
            <person name="Wiegand S."/>
            <person name="Jogler C."/>
        </authorList>
    </citation>
    <scope>NUCLEOTIDE SEQUENCE [LARGE SCALE GENOMIC DNA]</scope>
    <source>
        <strain evidence="6 7">NH11</strain>
    </source>
</reference>
<evidence type="ECO:0000256" key="4">
    <source>
        <dbReference type="ARBA" id="ARBA00038388"/>
    </source>
</evidence>
<dbReference type="SMART" id="SM00382">
    <property type="entry name" value="AAA"/>
    <property type="match status" value="1"/>
</dbReference>